<dbReference type="EMBL" id="KB096590">
    <property type="protein sequence ID" value="ESO03566.1"/>
    <property type="molecule type" value="Genomic_DNA"/>
</dbReference>
<dbReference type="RefSeq" id="XP_009018123.1">
    <property type="nucleotide sequence ID" value="XM_009019875.1"/>
</dbReference>
<evidence type="ECO:0000256" key="1">
    <source>
        <dbReference type="SAM" id="Phobius"/>
    </source>
</evidence>
<reference evidence="3" key="3">
    <citation type="submission" date="2015-06" db="UniProtKB">
        <authorList>
            <consortium name="EnsemblMetazoa"/>
        </authorList>
    </citation>
    <scope>IDENTIFICATION</scope>
</reference>
<evidence type="ECO:0000313" key="2">
    <source>
        <dbReference type="EMBL" id="ESO03566.1"/>
    </source>
</evidence>
<dbReference type="KEGG" id="hro:HELRODRAFT_173269"/>
<dbReference type="EMBL" id="AMQM01004495">
    <property type="status" value="NOT_ANNOTATED_CDS"/>
    <property type="molecule type" value="Genomic_DNA"/>
</dbReference>
<keyword evidence="1" id="KW-0812">Transmembrane</keyword>
<evidence type="ECO:0000313" key="3">
    <source>
        <dbReference type="EnsemblMetazoa" id="HelroP173269"/>
    </source>
</evidence>
<keyword evidence="1" id="KW-1133">Transmembrane helix</keyword>
<reference evidence="2 4" key="2">
    <citation type="journal article" date="2013" name="Nature">
        <title>Insights into bilaterian evolution from three spiralian genomes.</title>
        <authorList>
            <person name="Simakov O."/>
            <person name="Marletaz F."/>
            <person name="Cho S.J."/>
            <person name="Edsinger-Gonzales E."/>
            <person name="Havlak P."/>
            <person name="Hellsten U."/>
            <person name="Kuo D.H."/>
            <person name="Larsson T."/>
            <person name="Lv J."/>
            <person name="Arendt D."/>
            <person name="Savage R."/>
            <person name="Osoegawa K."/>
            <person name="de Jong P."/>
            <person name="Grimwood J."/>
            <person name="Chapman J.A."/>
            <person name="Shapiro H."/>
            <person name="Aerts A."/>
            <person name="Otillar R.P."/>
            <person name="Terry A.Y."/>
            <person name="Boore J.L."/>
            <person name="Grigoriev I.V."/>
            <person name="Lindberg D.R."/>
            <person name="Seaver E.C."/>
            <person name="Weisblat D.A."/>
            <person name="Putnam N.H."/>
            <person name="Rokhsar D.S."/>
        </authorList>
    </citation>
    <scope>NUCLEOTIDE SEQUENCE</scope>
</reference>
<proteinExistence type="predicted"/>
<evidence type="ECO:0000313" key="4">
    <source>
        <dbReference type="Proteomes" id="UP000015101"/>
    </source>
</evidence>
<dbReference type="GeneID" id="20204473"/>
<feature type="transmembrane region" description="Helical" evidence="1">
    <location>
        <begin position="125"/>
        <end position="150"/>
    </location>
</feature>
<accession>T1F6M4</accession>
<dbReference type="InParanoid" id="T1F6M4"/>
<sequence>MANNDDYFDSLKVGWKKYFGDGESTNFFHDLKVGWKKYFGDMFEEFAANTTNILLPSTPSVPTATSSLTSLTGADYYETTEMPVMTTNGSMDYYYLDGNSTYNSTLGRVSCDSAFYQRNTKGDCVMTILTIFLILGVFFFVFGLVSAYAIKRLLLLMKRKDYEECIMMGHIPSVKVVDVKFSEETPIAYCKKTSANELTSQDFRNFLYKPF</sequence>
<gene>
    <name evidence="3" type="primary">20204473</name>
    <name evidence="2" type="ORF">HELRODRAFT_173269</name>
</gene>
<keyword evidence="4" id="KW-1185">Reference proteome</keyword>
<dbReference type="HOGENOM" id="CLU_1306068_0_0_1"/>
<keyword evidence="1" id="KW-0472">Membrane</keyword>
<name>T1F6M4_HELRO</name>
<dbReference type="AlphaFoldDB" id="T1F6M4"/>
<organism evidence="3 4">
    <name type="scientific">Helobdella robusta</name>
    <name type="common">Californian leech</name>
    <dbReference type="NCBI Taxonomy" id="6412"/>
    <lineage>
        <taxon>Eukaryota</taxon>
        <taxon>Metazoa</taxon>
        <taxon>Spiralia</taxon>
        <taxon>Lophotrochozoa</taxon>
        <taxon>Annelida</taxon>
        <taxon>Clitellata</taxon>
        <taxon>Hirudinea</taxon>
        <taxon>Rhynchobdellida</taxon>
        <taxon>Glossiphoniidae</taxon>
        <taxon>Helobdella</taxon>
    </lineage>
</organism>
<protein>
    <submittedName>
        <fullName evidence="2 3">Uncharacterized protein</fullName>
    </submittedName>
</protein>
<dbReference type="Proteomes" id="UP000015101">
    <property type="component" value="Unassembled WGS sequence"/>
</dbReference>
<dbReference type="CTD" id="20204473"/>
<reference evidence="4" key="1">
    <citation type="submission" date="2012-12" db="EMBL/GenBank/DDBJ databases">
        <authorList>
            <person name="Hellsten U."/>
            <person name="Grimwood J."/>
            <person name="Chapman J.A."/>
            <person name="Shapiro H."/>
            <person name="Aerts A."/>
            <person name="Otillar R.P."/>
            <person name="Terry A.Y."/>
            <person name="Boore J.L."/>
            <person name="Simakov O."/>
            <person name="Marletaz F."/>
            <person name="Cho S.-J."/>
            <person name="Edsinger-Gonzales E."/>
            <person name="Havlak P."/>
            <person name="Kuo D.-H."/>
            <person name="Larsson T."/>
            <person name="Lv J."/>
            <person name="Arendt D."/>
            <person name="Savage R."/>
            <person name="Osoegawa K."/>
            <person name="de Jong P."/>
            <person name="Lindberg D.R."/>
            <person name="Seaver E.C."/>
            <person name="Weisblat D.A."/>
            <person name="Putnam N.H."/>
            <person name="Grigoriev I.V."/>
            <person name="Rokhsar D.S."/>
        </authorList>
    </citation>
    <scope>NUCLEOTIDE SEQUENCE</scope>
</reference>
<dbReference type="EnsemblMetazoa" id="HelroT173269">
    <property type="protein sequence ID" value="HelroP173269"/>
    <property type="gene ID" value="HelroG173269"/>
</dbReference>